<feature type="compositionally biased region" description="Basic and acidic residues" evidence="1">
    <location>
        <begin position="190"/>
        <end position="208"/>
    </location>
</feature>
<feature type="region of interest" description="Disordered" evidence="1">
    <location>
        <begin position="129"/>
        <end position="161"/>
    </location>
</feature>
<name>A0A366CW80_9NOCA</name>
<proteinExistence type="predicted"/>
<gene>
    <name evidence="2" type="ORF">DFR74_12535</name>
</gene>
<feature type="region of interest" description="Disordered" evidence="1">
    <location>
        <begin position="190"/>
        <end position="237"/>
    </location>
</feature>
<comment type="caution">
    <text evidence="2">The sequence shown here is derived from an EMBL/GenBank/DDBJ whole genome shotgun (WGS) entry which is preliminary data.</text>
</comment>
<sequence length="237" mass="27033">MLYVVIGPPAAGKSTWCREHARPGDIVIDYDRIALALNPDRDPDSHDHPNTIKTVTKAARQAAIDKALTLAHQCDVFIIHSTPSAQLLARYRTAGADIVTIDPGKAVVMERAKAERPWWMHGAIKKWYDQQDDQPQQTRRSEPRTAKRRRTTVERGYGQQHRKLREALAPTVRAGKAVCWRCQERIHPTEPWDLGHDDHDRRKYRGPEHVTCNRAAGARSSGRHRKSSGPKPRSREW</sequence>
<reference evidence="2 3" key="1">
    <citation type="submission" date="2018-06" db="EMBL/GenBank/DDBJ databases">
        <title>Genomic Encyclopedia of Type Strains, Phase IV (KMG-IV): sequencing the most valuable type-strain genomes for metagenomic binning, comparative biology and taxonomic classification.</title>
        <authorList>
            <person name="Goeker M."/>
        </authorList>
    </citation>
    <scope>NUCLEOTIDE SEQUENCE [LARGE SCALE GENOMIC DNA]</scope>
    <source>
        <strain evidence="2 3">DSM 44599</strain>
    </source>
</reference>
<evidence type="ECO:0000313" key="2">
    <source>
        <dbReference type="EMBL" id="RBO82080.1"/>
    </source>
</evidence>
<keyword evidence="3" id="KW-1185">Reference proteome</keyword>
<dbReference type="Proteomes" id="UP000252586">
    <property type="component" value="Unassembled WGS sequence"/>
</dbReference>
<dbReference type="EMBL" id="QNRE01000025">
    <property type="protein sequence ID" value="RBO82080.1"/>
    <property type="molecule type" value="Genomic_DNA"/>
</dbReference>
<dbReference type="SUPFAM" id="SSF52540">
    <property type="entry name" value="P-loop containing nucleoside triphosphate hydrolases"/>
    <property type="match status" value="1"/>
</dbReference>
<dbReference type="Pfam" id="PF13671">
    <property type="entry name" value="AAA_33"/>
    <property type="match status" value="1"/>
</dbReference>
<protein>
    <submittedName>
        <fullName evidence="2">AAA domain-containing protein</fullName>
    </submittedName>
</protein>
<dbReference type="Gene3D" id="3.40.50.300">
    <property type="entry name" value="P-loop containing nucleotide triphosphate hydrolases"/>
    <property type="match status" value="1"/>
</dbReference>
<evidence type="ECO:0000256" key="1">
    <source>
        <dbReference type="SAM" id="MobiDB-lite"/>
    </source>
</evidence>
<dbReference type="STRING" id="1210090.GCA_001613185_02447"/>
<evidence type="ECO:0000313" key="3">
    <source>
        <dbReference type="Proteomes" id="UP000252586"/>
    </source>
</evidence>
<dbReference type="InterPro" id="IPR027417">
    <property type="entry name" value="P-loop_NTPase"/>
</dbReference>
<dbReference type="RefSeq" id="WP_067507986.1">
    <property type="nucleotide sequence ID" value="NZ_QNRE01000025.1"/>
</dbReference>
<accession>A0A366CW80</accession>
<dbReference type="AlphaFoldDB" id="A0A366CW80"/>
<organism evidence="2 3">
    <name type="scientific">Nocardia puris</name>
    <dbReference type="NCBI Taxonomy" id="208602"/>
    <lineage>
        <taxon>Bacteria</taxon>
        <taxon>Bacillati</taxon>
        <taxon>Actinomycetota</taxon>
        <taxon>Actinomycetes</taxon>
        <taxon>Mycobacteriales</taxon>
        <taxon>Nocardiaceae</taxon>
        <taxon>Nocardia</taxon>
    </lineage>
</organism>